<feature type="compositionally biased region" description="Polar residues" evidence="1">
    <location>
        <begin position="148"/>
        <end position="158"/>
    </location>
</feature>
<evidence type="ECO:0000313" key="3">
    <source>
        <dbReference type="Proteomes" id="UP000187283"/>
    </source>
</evidence>
<evidence type="ECO:0000313" key="2">
    <source>
        <dbReference type="EMBL" id="OMJ14374.1"/>
    </source>
</evidence>
<dbReference type="Proteomes" id="UP000187283">
    <property type="component" value="Unassembled WGS sequence"/>
</dbReference>
<dbReference type="AlphaFoldDB" id="A0A1R1XIB4"/>
<proteinExistence type="predicted"/>
<comment type="caution">
    <text evidence="2">The sequence shown here is derived from an EMBL/GenBank/DDBJ whole genome shotgun (WGS) entry which is preliminary data.</text>
</comment>
<accession>A0A1R1XIB4</accession>
<gene>
    <name evidence="2" type="ORF">AYI70_g7923</name>
</gene>
<reference evidence="2 3" key="1">
    <citation type="submission" date="2017-01" db="EMBL/GenBank/DDBJ databases">
        <authorList>
            <person name="Mah S.A."/>
            <person name="Swanson W.J."/>
            <person name="Moy G.W."/>
            <person name="Vacquier V.D."/>
        </authorList>
    </citation>
    <scope>NUCLEOTIDE SEQUENCE [LARGE SCALE GENOMIC DNA]</scope>
    <source>
        <strain evidence="2 3">GSMNP</strain>
    </source>
</reference>
<dbReference type="EMBL" id="LSSN01003095">
    <property type="protein sequence ID" value="OMJ14374.1"/>
    <property type="molecule type" value="Genomic_DNA"/>
</dbReference>
<name>A0A1R1XIB4_9FUNG</name>
<protein>
    <submittedName>
        <fullName evidence="2">Uncharacterized protein</fullName>
    </submittedName>
</protein>
<feature type="compositionally biased region" description="Polar residues" evidence="1">
    <location>
        <begin position="113"/>
        <end position="136"/>
    </location>
</feature>
<organism evidence="2 3">
    <name type="scientific">Smittium culicis</name>
    <dbReference type="NCBI Taxonomy" id="133412"/>
    <lineage>
        <taxon>Eukaryota</taxon>
        <taxon>Fungi</taxon>
        <taxon>Fungi incertae sedis</taxon>
        <taxon>Zoopagomycota</taxon>
        <taxon>Kickxellomycotina</taxon>
        <taxon>Harpellomycetes</taxon>
        <taxon>Harpellales</taxon>
        <taxon>Legeriomycetaceae</taxon>
        <taxon>Smittium</taxon>
    </lineage>
</organism>
<feature type="compositionally biased region" description="Polar residues" evidence="1">
    <location>
        <begin position="86"/>
        <end position="97"/>
    </location>
</feature>
<feature type="region of interest" description="Disordered" evidence="1">
    <location>
        <begin position="45"/>
        <end position="158"/>
    </location>
</feature>
<keyword evidence="3" id="KW-1185">Reference proteome</keyword>
<evidence type="ECO:0000256" key="1">
    <source>
        <dbReference type="SAM" id="MobiDB-lite"/>
    </source>
</evidence>
<dbReference type="OrthoDB" id="10373253at2759"/>
<sequence length="158" mass="17838">MLTSTSKSACKLTQKNLTEYLKTSSLVYPFLKSNQLDHFKSSIPTDFTTGRSANKDADSDVQNKPSEHVEVNKHASGLEYPKNNKNHTTQQENLSSIKHNDLKINSIHESIKDSNSVDTSSTNQKISLKDNQNIKPNESYIDNEKNAQELQTVSRNRK</sequence>